<dbReference type="GO" id="GO:0030424">
    <property type="term" value="C:axon"/>
    <property type="evidence" value="ECO:0007669"/>
    <property type="project" value="TreeGrafter"/>
</dbReference>
<feature type="region of interest" description="Disordered" evidence="4">
    <location>
        <begin position="406"/>
        <end position="434"/>
    </location>
</feature>
<dbReference type="SMART" id="SM00409">
    <property type="entry name" value="IG"/>
    <property type="match status" value="1"/>
</dbReference>
<dbReference type="InterPro" id="IPR003598">
    <property type="entry name" value="Ig_sub2"/>
</dbReference>
<dbReference type="InterPro" id="IPR013783">
    <property type="entry name" value="Ig-like_fold"/>
</dbReference>
<dbReference type="GO" id="GO:0098632">
    <property type="term" value="F:cell-cell adhesion mediator activity"/>
    <property type="evidence" value="ECO:0007669"/>
    <property type="project" value="TreeGrafter"/>
</dbReference>
<dbReference type="PROSITE" id="PS50835">
    <property type="entry name" value="IG_LIKE"/>
    <property type="match status" value="1"/>
</dbReference>
<feature type="domain" description="Ig-like" evidence="5">
    <location>
        <begin position="64"/>
        <end position="170"/>
    </location>
</feature>
<evidence type="ECO:0000313" key="7">
    <source>
        <dbReference type="Proteomes" id="UP000230750"/>
    </source>
</evidence>
<feature type="compositionally biased region" description="Basic and acidic residues" evidence="4">
    <location>
        <begin position="234"/>
        <end position="247"/>
    </location>
</feature>
<comment type="subcellular location">
    <subcellularLocation>
        <location evidence="1">Cytoplasm</location>
    </subcellularLocation>
</comment>
<dbReference type="SMART" id="SM00408">
    <property type="entry name" value="IGc2"/>
    <property type="match status" value="1"/>
</dbReference>
<feature type="compositionally biased region" description="Basic and acidic residues" evidence="4">
    <location>
        <begin position="421"/>
        <end position="434"/>
    </location>
</feature>
<dbReference type="GO" id="GO:0070593">
    <property type="term" value="P:dendrite self-avoidance"/>
    <property type="evidence" value="ECO:0007669"/>
    <property type="project" value="TreeGrafter"/>
</dbReference>
<dbReference type="InterPro" id="IPR036179">
    <property type="entry name" value="Ig-like_dom_sf"/>
</dbReference>
<dbReference type="GO" id="GO:0007156">
    <property type="term" value="P:homophilic cell adhesion via plasma membrane adhesion molecules"/>
    <property type="evidence" value="ECO:0007669"/>
    <property type="project" value="TreeGrafter"/>
</dbReference>
<gene>
    <name evidence="6" type="ORF">BSL78_02121</name>
</gene>
<dbReference type="InterPro" id="IPR007110">
    <property type="entry name" value="Ig-like_dom"/>
</dbReference>
<keyword evidence="3" id="KW-0393">Immunoglobulin domain</keyword>
<dbReference type="SUPFAM" id="SSF48726">
    <property type="entry name" value="Immunoglobulin"/>
    <property type="match status" value="1"/>
</dbReference>
<protein>
    <submittedName>
        <fullName evidence="6">Putative titin-like</fullName>
    </submittedName>
</protein>
<proteinExistence type="predicted"/>
<evidence type="ECO:0000256" key="3">
    <source>
        <dbReference type="ARBA" id="ARBA00023319"/>
    </source>
</evidence>
<dbReference type="InterPro" id="IPR013098">
    <property type="entry name" value="Ig_I-set"/>
</dbReference>
<keyword evidence="2" id="KW-0963">Cytoplasm</keyword>
<dbReference type="PANTHER" id="PTHR10075">
    <property type="entry name" value="BASIGIN RELATED"/>
    <property type="match status" value="1"/>
</dbReference>
<dbReference type="STRING" id="307972.A0A2G8LL13"/>
<feature type="region of interest" description="Disordered" evidence="4">
    <location>
        <begin position="1"/>
        <end position="26"/>
    </location>
</feature>
<evidence type="ECO:0000256" key="1">
    <source>
        <dbReference type="ARBA" id="ARBA00004496"/>
    </source>
</evidence>
<keyword evidence="7" id="KW-1185">Reference proteome</keyword>
<evidence type="ECO:0000313" key="6">
    <source>
        <dbReference type="EMBL" id="PIK60946.1"/>
    </source>
</evidence>
<comment type="caution">
    <text evidence="6">The sequence shown here is derived from an EMBL/GenBank/DDBJ whole genome shotgun (WGS) entry which is preliminary data.</text>
</comment>
<dbReference type="GO" id="GO:0005886">
    <property type="term" value="C:plasma membrane"/>
    <property type="evidence" value="ECO:0007669"/>
    <property type="project" value="TreeGrafter"/>
</dbReference>
<name>A0A2G8LL13_STIJA</name>
<dbReference type="InterPro" id="IPR003599">
    <property type="entry name" value="Ig_sub"/>
</dbReference>
<dbReference type="Gene3D" id="2.60.40.10">
    <property type="entry name" value="Immunoglobulins"/>
    <property type="match status" value="1"/>
</dbReference>
<evidence type="ECO:0000259" key="5">
    <source>
        <dbReference type="PROSITE" id="PS50835"/>
    </source>
</evidence>
<sequence>MPIEFEIKPTEETPKEHTPHEVSEKELLPKESYPDVEIEVVLPEEDTKERTEIFMEKEPEPLEPIEITVDVTEEKKEDTIFIELVQELTDVTVNIGDTATFTCRVIGFPRPTITWLINGNPLSDDRFISVYELDGICTLVITEVIEEDETVYELVATNEAGTVTTEAELLIPVDEKPDAPEKHSPQEVQITFEIPEEKPIEEQPIDEKPLEEFHERHRGPAELPEEQPSESDEPDRQLEAPTEKEITIEVPEEQSPEEALPTKKVPLEDLPRDELPEEEHPIEDHPVEEQPDDTLPAEFPVEDKPEDTFQDTLELTVDEEPRLPQEIQITFDIPEESQPDVEEPMEETPAEGLPVTEKPSEPITETTEVVIEEKPEQIHEVEIILKFQKKLSLRKFFWRNIPGRASVEENQKNTLPEEFPAEDKPEELSRTLWN</sequence>
<dbReference type="AlphaFoldDB" id="A0A2G8LL13"/>
<dbReference type="GO" id="GO:0005737">
    <property type="term" value="C:cytoplasm"/>
    <property type="evidence" value="ECO:0007669"/>
    <property type="project" value="UniProtKB-SubCell"/>
</dbReference>
<feature type="compositionally biased region" description="Acidic residues" evidence="4">
    <location>
        <begin position="333"/>
        <end position="349"/>
    </location>
</feature>
<dbReference type="PANTHER" id="PTHR10075:SF100">
    <property type="entry name" value="FASCICLIN-2"/>
    <property type="match status" value="1"/>
</dbReference>
<feature type="region of interest" description="Disordered" evidence="4">
    <location>
        <begin position="331"/>
        <end position="365"/>
    </location>
</feature>
<dbReference type="FunFam" id="2.60.40.10:FF:000425">
    <property type="entry name" value="Myosin light chain kinase"/>
    <property type="match status" value="1"/>
</dbReference>
<organism evidence="6 7">
    <name type="scientific">Stichopus japonicus</name>
    <name type="common">Sea cucumber</name>
    <dbReference type="NCBI Taxonomy" id="307972"/>
    <lineage>
        <taxon>Eukaryota</taxon>
        <taxon>Metazoa</taxon>
        <taxon>Echinodermata</taxon>
        <taxon>Eleutherozoa</taxon>
        <taxon>Echinozoa</taxon>
        <taxon>Holothuroidea</taxon>
        <taxon>Aspidochirotacea</taxon>
        <taxon>Aspidochirotida</taxon>
        <taxon>Stichopodidae</taxon>
        <taxon>Apostichopus</taxon>
    </lineage>
</organism>
<accession>A0A2G8LL13</accession>
<evidence type="ECO:0000256" key="4">
    <source>
        <dbReference type="SAM" id="MobiDB-lite"/>
    </source>
</evidence>
<feature type="compositionally biased region" description="Acidic residues" evidence="4">
    <location>
        <begin position="223"/>
        <end position="233"/>
    </location>
</feature>
<feature type="compositionally biased region" description="Basic and acidic residues" evidence="4">
    <location>
        <begin position="265"/>
        <end position="288"/>
    </location>
</feature>
<reference evidence="6 7" key="1">
    <citation type="journal article" date="2017" name="PLoS Biol.">
        <title>The sea cucumber genome provides insights into morphological evolution and visceral regeneration.</title>
        <authorList>
            <person name="Zhang X."/>
            <person name="Sun L."/>
            <person name="Yuan J."/>
            <person name="Sun Y."/>
            <person name="Gao Y."/>
            <person name="Zhang L."/>
            <person name="Li S."/>
            <person name="Dai H."/>
            <person name="Hamel J.F."/>
            <person name="Liu C."/>
            <person name="Yu Y."/>
            <person name="Liu S."/>
            <person name="Lin W."/>
            <person name="Guo K."/>
            <person name="Jin S."/>
            <person name="Xu P."/>
            <person name="Storey K.B."/>
            <person name="Huan P."/>
            <person name="Zhang T."/>
            <person name="Zhou Y."/>
            <person name="Zhang J."/>
            <person name="Lin C."/>
            <person name="Li X."/>
            <person name="Xing L."/>
            <person name="Huo D."/>
            <person name="Sun M."/>
            <person name="Wang L."/>
            <person name="Mercier A."/>
            <person name="Li F."/>
            <person name="Yang H."/>
            <person name="Xiang J."/>
        </authorList>
    </citation>
    <scope>NUCLEOTIDE SEQUENCE [LARGE SCALE GENOMIC DNA]</scope>
    <source>
        <strain evidence="6">Shaxun</strain>
        <tissue evidence="6">Muscle</tissue>
    </source>
</reference>
<evidence type="ECO:0000256" key="2">
    <source>
        <dbReference type="ARBA" id="ARBA00022490"/>
    </source>
</evidence>
<dbReference type="GO" id="GO:0007411">
    <property type="term" value="P:axon guidance"/>
    <property type="evidence" value="ECO:0007669"/>
    <property type="project" value="TreeGrafter"/>
</dbReference>
<dbReference type="Proteomes" id="UP000230750">
    <property type="component" value="Unassembled WGS sequence"/>
</dbReference>
<dbReference type="EMBL" id="MRZV01000044">
    <property type="protein sequence ID" value="PIK60946.1"/>
    <property type="molecule type" value="Genomic_DNA"/>
</dbReference>
<feature type="region of interest" description="Disordered" evidence="4">
    <location>
        <begin position="216"/>
        <end position="306"/>
    </location>
</feature>
<dbReference type="Pfam" id="PF07679">
    <property type="entry name" value="I-set"/>
    <property type="match status" value="1"/>
</dbReference>